<feature type="region of interest" description="Disordered" evidence="1">
    <location>
        <begin position="1"/>
        <end position="26"/>
    </location>
</feature>
<gene>
    <name evidence="3" type="ORF">SISNIDRAFT_317464</name>
</gene>
<keyword evidence="2" id="KW-1133">Transmembrane helix</keyword>
<feature type="compositionally biased region" description="Polar residues" evidence="1">
    <location>
        <begin position="72"/>
        <end position="84"/>
    </location>
</feature>
<protein>
    <submittedName>
        <fullName evidence="3">Uncharacterized protein</fullName>
    </submittedName>
</protein>
<feature type="compositionally biased region" description="Polar residues" evidence="1">
    <location>
        <begin position="1"/>
        <end position="10"/>
    </location>
</feature>
<organism evidence="3 4">
    <name type="scientific">Sistotremastrum niveocremeum HHB9708</name>
    <dbReference type="NCBI Taxonomy" id="1314777"/>
    <lineage>
        <taxon>Eukaryota</taxon>
        <taxon>Fungi</taxon>
        <taxon>Dikarya</taxon>
        <taxon>Basidiomycota</taxon>
        <taxon>Agaricomycotina</taxon>
        <taxon>Agaricomycetes</taxon>
        <taxon>Sistotremastrales</taxon>
        <taxon>Sistotremastraceae</taxon>
        <taxon>Sertulicium</taxon>
        <taxon>Sertulicium niveocremeum</taxon>
    </lineage>
</organism>
<keyword evidence="2" id="KW-0472">Membrane</keyword>
<reference evidence="3 4" key="1">
    <citation type="journal article" date="2016" name="Mol. Biol. Evol.">
        <title>Comparative Genomics of Early-Diverging Mushroom-Forming Fungi Provides Insights into the Origins of Lignocellulose Decay Capabilities.</title>
        <authorList>
            <person name="Nagy L.G."/>
            <person name="Riley R."/>
            <person name="Tritt A."/>
            <person name="Adam C."/>
            <person name="Daum C."/>
            <person name="Floudas D."/>
            <person name="Sun H."/>
            <person name="Yadav J.S."/>
            <person name="Pangilinan J."/>
            <person name="Larsson K.H."/>
            <person name="Matsuura K."/>
            <person name="Barry K."/>
            <person name="Labutti K."/>
            <person name="Kuo R."/>
            <person name="Ohm R.A."/>
            <person name="Bhattacharya S.S."/>
            <person name="Shirouzu T."/>
            <person name="Yoshinaga Y."/>
            <person name="Martin F.M."/>
            <person name="Grigoriev I.V."/>
            <person name="Hibbett D.S."/>
        </authorList>
    </citation>
    <scope>NUCLEOTIDE SEQUENCE [LARGE SCALE GENOMIC DNA]</scope>
    <source>
        <strain evidence="3 4">HHB9708</strain>
    </source>
</reference>
<accession>A0A164Y1X2</accession>
<evidence type="ECO:0000256" key="2">
    <source>
        <dbReference type="SAM" id="Phobius"/>
    </source>
</evidence>
<feature type="region of interest" description="Disordered" evidence="1">
    <location>
        <begin position="66"/>
        <end position="110"/>
    </location>
</feature>
<keyword evidence="2" id="KW-0812">Transmembrane</keyword>
<keyword evidence="4" id="KW-1185">Reference proteome</keyword>
<sequence length="110" mass="12460">MEQSKKSQNGVRGIAPGGEKFGFTDRKSTKGTKIINIFLSVGMSLSFSPLAAIFFSKKNTWNSVKFPYNFQHKPSNAHPSNRQQRSMKETHGAARRRKRPSKPDFRSSRT</sequence>
<feature type="transmembrane region" description="Helical" evidence="2">
    <location>
        <begin position="34"/>
        <end position="55"/>
    </location>
</feature>
<dbReference type="EMBL" id="KV419399">
    <property type="protein sequence ID" value="KZS96504.1"/>
    <property type="molecule type" value="Genomic_DNA"/>
</dbReference>
<name>A0A164Y1X2_9AGAM</name>
<evidence type="ECO:0000313" key="4">
    <source>
        <dbReference type="Proteomes" id="UP000076722"/>
    </source>
</evidence>
<evidence type="ECO:0000256" key="1">
    <source>
        <dbReference type="SAM" id="MobiDB-lite"/>
    </source>
</evidence>
<evidence type="ECO:0000313" key="3">
    <source>
        <dbReference type="EMBL" id="KZS96504.1"/>
    </source>
</evidence>
<dbReference type="AlphaFoldDB" id="A0A164Y1X2"/>
<feature type="compositionally biased region" description="Basic and acidic residues" evidence="1">
    <location>
        <begin position="101"/>
        <end position="110"/>
    </location>
</feature>
<proteinExistence type="predicted"/>
<dbReference type="Proteomes" id="UP000076722">
    <property type="component" value="Unassembled WGS sequence"/>
</dbReference>